<keyword evidence="7" id="KW-0325">Glycoprotein</keyword>
<evidence type="ECO:0000256" key="4">
    <source>
        <dbReference type="ARBA" id="ARBA00022729"/>
    </source>
</evidence>
<comment type="similarity">
    <text evidence="2">Belongs to the SID1 family.</text>
</comment>
<dbReference type="AlphaFoldDB" id="A0A9Q0S575"/>
<dbReference type="PANTHER" id="PTHR12185">
    <property type="entry name" value="SID1 TRANSMEMBRANE FAMILY MEMEBER"/>
    <property type="match status" value="1"/>
</dbReference>
<accession>A0A9Q0S575</accession>
<dbReference type="EMBL" id="WJQU01000001">
    <property type="protein sequence ID" value="KAJ6645504.1"/>
    <property type="molecule type" value="Genomic_DNA"/>
</dbReference>
<dbReference type="GO" id="GO:0003725">
    <property type="term" value="F:double-stranded RNA binding"/>
    <property type="evidence" value="ECO:0007669"/>
    <property type="project" value="TreeGrafter"/>
</dbReference>
<comment type="caution">
    <text evidence="9">The sequence shown here is derived from an EMBL/GenBank/DDBJ whole genome shotgun (WGS) entry which is preliminary data.</text>
</comment>
<proteinExistence type="inferred from homology"/>
<evidence type="ECO:0000256" key="1">
    <source>
        <dbReference type="ARBA" id="ARBA00004141"/>
    </source>
</evidence>
<evidence type="ECO:0000256" key="8">
    <source>
        <dbReference type="SAM" id="Phobius"/>
    </source>
</evidence>
<feature type="transmembrane region" description="Helical" evidence="8">
    <location>
        <begin position="371"/>
        <end position="393"/>
    </location>
</feature>
<evidence type="ECO:0000256" key="5">
    <source>
        <dbReference type="ARBA" id="ARBA00022989"/>
    </source>
</evidence>
<evidence type="ECO:0000256" key="6">
    <source>
        <dbReference type="ARBA" id="ARBA00023136"/>
    </source>
</evidence>
<evidence type="ECO:0000313" key="9">
    <source>
        <dbReference type="EMBL" id="KAJ6645504.1"/>
    </source>
</evidence>
<feature type="transmembrane region" description="Helical" evidence="8">
    <location>
        <begin position="641"/>
        <end position="664"/>
    </location>
</feature>
<feature type="transmembrane region" description="Helical" evidence="8">
    <location>
        <begin position="670"/>
        <end position="692"/>
    </location>
</feature>
<dbReference type="InterPro" id="IPR025958">
    <property type="entry name" value="SID1_TM_fam"/>
</dbReference>
<feature type="transmembrane region" description="Helical" evidence="8">
    <location>
        <begin position="754"/>
        <end position="773"/>
    </location>
</feature>
<comment type="subcellular location">
    <subcellularLocation>
        <location evidence="1">Membrane</location>
        <topology evidence="1">Multi-pass membrane protein</topology>
    </subcellularLocation>
</comment>
<feature type="transmembrane region" description="Helical" evidence="8">
    <location>
        <begin position="577"/>
        <end position="604"/>
    </location>
</feature>
<evidence type="ECO:0000313" key="10">
    <source>
        <dbReference type="Proteomes" id="UP001151699"/>
    </source>
</evidence>
<feature type="transmembrane region" description="Helical" evidence="8">
    <location>
        <begin position="553"/>
        <end position="571"/>
    </location>
</feature>
<dbReference type="Pfam" id="PF13965">
    <property type="entry name" value="SID-1_RNA_chan"/>
    <property type="match status" value="2"/>
</dbReference>
<name>A0A9Q0S575_9DIPT</name>
<dbReference type="OrthoDB" id="416618at2759"/>
<feature type="transmembrane region" description="Helical" evidence="8">
    <location>
        <begin position="306"/>
        <end position="327"/>
    </location>
</feature>
<feature type="transmembrane region" description="Helical" evidence="8">
    <location>
        <begin position="426"/>
        <end position="445"/>
    </location>
</feature>
<feature type="transmembrane region" description="Helical" evidence="8">
    <location>
        <begin position="704"/>
        <end position="722"/>
    </location>
</feature>
<dbReference type="GO" id="GO:0005886">
    <property type="term" value="C:plasma membrane"/>
    <property type="evidence" value="ECO:0007669"/>
    <property type="project" value="TreeGrafter"/>
</dbReference>
<reference evidence="9" key="1">
    <citation type="submission" date="2022-07" db="EMBL/GenBank/DDBJ databases">
        <authorList>
            <person name="Trinca V."/>
            <person name="Uliana J.V.C."/>
            <person name="Torres T.T."/>
            <person name="Ward R.J."/>
            <person name="Monesi N."/>
        </authorList>
    </citation>
    <scope>NUCLEOTIDE SEQUENCE</scope>
    <source>
        <strain evidence="9">HSMRA1968</strain>
        <tissue evidence="9">Whole embryos</tissue>
    </source>
</reference>
<keyword evidence="6 8" id="KW-0472">Membrane</keyword>
<keyword evidence="5 8" id="KW-1133">Transmembrane helix</keyword>
<keyword evidence="4" id="KW-0732">Signal</keyword>
<sequence>MKLSNWFSIILSFSIVNIASVLAYNRTILHNIGTFNKLYASAVGRGVEIIYSFDLPENFNPLRTKIRVQLNTDEATETKFPLLATILQTHEPTSLILPVTIRDASDNVVRYFHASRTLCLHADHFDEDEQYFEIRITTSSTSVVLFELQVLEIENMALRLDHPVTFTASPTTPDFFYFQFPKTIGEMHIKVKVTSPYEKCAILSIQPSLCPVPHHAENVRVAGNQLENSAGWEWQTLTTKGAIVTSNKLMSTAGFFITLLVTKDDRQCGHLIENPLLPINMTTRFMVTLSNDQLVDLENVFWTLPVYLPIVVNLGILLICGGICIAIQVCCTGKKNRQTFVRSKTFNVVSVYDFNEDFEKKYGERKIPHTYFGKMIIIIAIFFAIPVFELTIYNVTVLHTTGDDDICYFNSFCAHPFGYLKDFNHLWSNMGYIIFGIGFIVITYLKNRLTAKDRSQTETRLNAADAVEKNAVGKLNPTTEAATKMGFGIPFKTGLYYAMGLALIMEGVMSSAYHICPNKSNFQYDTCFMFMIATMCILKIFDFRHPRNLGPNGIFTILALFSLLSASGIMLERYQLYSLLYIFKICLLVIHFYFIGFLSVYILYLGYPITYDRNLSCAGDIPHVFFIFPNFRRFARLTFRWHRLISVFFYCLINIALAVTILTFDFATLLLHFLIGNLIYYLLHYVLIKFVHGEFNLKCRSLQPLIYLLLTAVVSLISMHYFKIDLTEWRKSAAYSREGNGECVLWNFYDEHDIWHMYSAVAILFLYMTLLTMDDGVQDIPQNQLKLI</sequence>
<protein>
    <submittedName>
        <fullName evidence="9">Cholesterol uptake protein 1</fullName>
    </submittedName>
</protein>
<feature type="transmembrane region" description="Helical" evidence="8">
    <location>
        <begin position="521"/>
        <end position="541"/>
    </location>
</feature>
<dbReference type="GO" id="GO:0005764">
    <property type="term" value="C:lysosome"/>
    <property type="evidence" value="ECO:0007669"/>
    <property type="project" value="TreeGrafter"/>
</dbReference>
<keyword evidence="10" id="KW-1185">Reference proteome</keyword>
<evidence type="ECO:0000256" key="2">
    <source>
        <dbReference type="ARBA" id="ARBA00006618"/>
    </source>
</evidence>
<evidence type="ECO:0000256" key="7">
    <source>
        <dbReference type="ARBA" id="ARBA00023180"/>
    </source>
</evidence>
<dbReference type="Proteomes" id="UP001151699">
    <property type="component" value="Chromosome A"/>
</dbReference>
<dbReference type="PANTHER" id="PTHR12185:SF1">
    <property type="entry name" value="SYSTEMIC RNA INTERFERENCE DEFECTIVE PROTEIN 1"/>
    <property type="match status" value="1"/>
</dbReference>
<organism evidence="9 10">
    <name type="scientific">Pseudolycoriella hygida</name>
    <dbReference type="NCBI Taxonomy" id="35572"/>
    <lineage>
        <taxon>Eukaryota</taxon>
        <taxon>Metazoa</taxon>
        <taxon>Ecdysozoa</taxon>
        <taxon>Arthropoda</taxon>
        <taxon>Hexapoda</taxon>
        <taxon>Insecta</taxon>
        <taxon>Pterygota</taxon>
        <taxon>Neoptera</taxon>
        <taxon>Endopterygota</taxon>
        <taxon>Diptera</taxon>
        <taxon>Nematocera</taxon>
        <taxon>Sciaroidea</taxon>
        <taxon>Sciaridae</taxon>
        <taxon>Pseudolycoriella</taxon>
    </lineage>
</organism>
<gene>
    <name evidence="9" type="primary">chup-1</name>
    <name evidence="9" type="ORF">Bhyg_00710</name>
</gene>
<keyword evidence="3 8" id="KW-0812">Transmembrane</keyword>
<evidence type="ECO:0000256" key="3">
    <source>
        <dbReference type="ARBA" id="ARBA00022692"/>
    </source>
</evidence>
<feature type="transmembrane region" description="Helical" evidence="8">
    <location>
        <begin position="494"/>
        <end position="515"/>
    </location>
</feature>
<dbReference type="GO" id="GO:0051033">
    <property type="term" value="F:RNA transmembrane transporter activity"/>
    <property type="evidence" value="ECO:0007669"/>
    <property type="project" value="TreeGrafter"/>
</dbReference>